<name>A0ABR2YX95_9CHLO</name>
<dbReference type="PANTHER" id="PTHR28524">
    <property type="entry name" value="SUCCINATE DEHYDROGENASE ASSEMBLY FACTOR 4, MITOCHONDRIAL"/>
    <property type="match status" value="1"/>
</dbReference>
<comment type="similarity">
    <text evidence="1">Belongs to the SDHAF4 family.</text>
</comment>
<evidence type="ECO:0000313" key="5">
    <source>
        <dbReference type="Proteomes" id="UP001491310"/>
    </source>
</evidence>
<gene>
    <name evidence="4" type="ORF">WJX75_003565</name>
</gene>
<feature type="compositionally biased region" description="Basic and acidic residues" evidence="3">
    <location>
        <begin position="119"/>
        <end position="132"/>
    </location>
</feature>
<feature type="compositionally biased region" description="Acidic residues" evidence="3">
    <location>
        <begin position="86"/>
        <end position="97"/>
    </location>
</feature>
<protein>
    <recommendedName>
        <fullName evidence="2">Succinate dehydrogenase assembly factor 4, mitochondrial</fullName>
    </recommendedName>
</protein>
<evidence type="ECO:0000256" key="3">
    <source>
        <dbReference type="SAM" id="MobiDB-lite"/>
    </source>
</evidence>
<feature type="region of interest" description="Disordered" evidence="3">
    <location>
        <begin position="74"/>
        <end position="132"/>
    </location>
</feature>
<reference evidence="4 5" key="1">
    <citation type="journal article" date="2024" name="Nat. Commun.">
        <title>Phylogenomics reveals the evolutionary origins of lichenization in chlorophyte algae.</title>
        <authorList>
            <person name="Puginier C."/>
            <person name="Libourel C."/>
            <person name="Otte J."/>
            <person name="Skaloud P."/>
            <person name="Haon M."/>
            <person name="Grisel S."/>
            <person name="Petersen M."/>
            <person name="Berrin J.G."/>
            <person name="Delaux P.M."/>
            <person name="Dal Grande F."/>
            <person name="Keller J."/>
        </authorList>
    </citation>
    <scope>NUCLEOTIDE SEQUENCE [LARGE SCALE GENOMIC DNA]</scope>
    <source>
        <strain evidence="4 5">SAG 216-7</strain>
    </source>
</reference>
<dbReference type="Proteomes" id="UP001491310">
    <property type="component" value="Unassembled WGS sequence"/>
</dbReference>
<dbReference type="EMBL" id="JALJOT010000003">
    <property type="protein sequence ID" value="KAK9916513.1"/>
    <property type="molecule type" value="Genomic_DNA"/>
</dbReference>
<dbReference type="InterPro" id="IPR012875">
    <property type="entry name" value="SDHF4"/>
</dbReference>
<comment type="caution">
    <text evidence="4">The sequence shown here is derived from an EMBL/GenBank/DDBJ whole genome shotgun (WGS) entry which is preliminary data.</text>
</comment>
<accession>A0ABR2YX95</accession>
<organism evidence="4 5">
    <name type="scientific">Coccomyxa subellipsoidea</name>
    <dbReference type="NCBI Taxonomy" id="248742"/>
    <lineage>
        <taxon>Eukaryota</taxon>
        <taxon>Viridiplantae</taxon>
        <taxon>Chlorophyta</taxon>
        <taxon>core chlorophytes</taxon>
        <taxon>Trebouxiophyceae</taxon>
        <taxon>Trebouxiophyceae incertae sedis</taxon>
        <taxon>Coccomyxaceae</taxon>
        <taxon>Coccomyxa</taxon>
    </lineage>
</organism>
<proteinExistence type="inferred from homology"/>
<keyword evidence="5" id="KW-1185">Reference proteome</keyword>
<dbReference type="Pfam" id="PF07896">
    <property type="entry name" value="DUF1674"/>
    <property type="match status" value="1"/>
</dbReference>
<sequence length="132" mass="14123">MSLLARGLTSALVSRSVAPDFTYYTSVALQAQYQKYSSDAASTSPAKSDGKNASTSSIAPDAFLSHLQHKTENDLLDLLSQKDKDSADDEAEGDEQDSMASSDEIGGPKGAYQGAEPTRYGDWERGGRCTDF</sequence>
<evidence type="ECO:0000256" key="1">
    <source>
        <dbReference type="ARBA" id="ARBA00005701"/>
    </source>
</evidence>
<evidence type="ECO:0000256" key="2">
    <source>
        <dbReference type="ARBA" id="ARBA00022170"/>
    </source>
</evidence>
<feature type="region of interest" description="Disordered" evidence="3">
    <location>
        <begin position="35"/>
        <end position="57"/>
    </location>
</feature>
<dbReference type="PANTHER" id="PTHR28524:SF3">
    <property type="entry name" value="SUCCINATE DEHYDROGENASE ASSEMBLY FACTOR 4, MITOCHONDRIAL"/>
    <property type="match status" value="1"/>
</dbReference>
<evidence type="ECO:0000313" key="4">
    <source>
        <dbReference type="EMBL" id="KAK9916513.1"/>
    </source>
</evidence>